<dbReference type="EMBL" id="JBHUEE010000002">
    <property type="protein sequence ID" value="MFD1717064.1"/>
    <property type="molecule type" value="Genomic_DNA"/>
</dbReference>
<dbReference type="PANTHER" id="PTHR43108:SF6">
    <property type="entry name" value="N-SULPHOGLUCOSAMINE SULPHOHYDROLASE"/>
    <property type="match status" value="1"/>
</dbReference>
<dbReference type="InterPro" id="IPR024607">
    <property type="entry name" value="Sulfatase_CS"/>
</dbReference>
<evidence type="ECO:0000256" key="3">
    <source>
        <dbReference type="SAM" id="MobiDB-lite"/>
    </source>
</evidence>
<dbReference type="InterPro" id="IPR032506">
    <property type="entry name" value="SGSH_C"/>
</dbReference>
<comment type="caution">
    <text evidence="5">The sequence shown here is derived from an EMBL/GenBank/DDBJ whole genome shotgun (WGS) entry which is preliminary data.</text>
</comment>
<dbReference type="Gene3D" id="3.40.720.10">
    <property type="entry name" value="Alkaline Phosphatase, subunit A"/>
    <property type="match status" value="1"/>
</dbReference>
<dbReference type="Pfam" id="PF16347">
    <property type="entry name" value="SGSH_C"/>
    <property type="match status" value="1"/>
</dbReference>
<dbReference type="SUPFAM" id="SSF53649">
    <property type="entry name" value="Alkaline phosphatase-like"/>
    <property type="match status" value="1"/>
</dbReference>
<dbReference type="PROSITE" id="PS00149">
    <property type="entry name" value="SULFATASE_2"/>
    <property type="match status" value="1"/>
</dbReference>
<sequence length="494" mass="56462">MSRRRPNILMVLTDDHASHAVGAYGSVVNRTPRMDEIAEHGWVMENCFCTNSICTPSRASILTGTYSHINGVTTLSTPMDRELPTFVSRLHEEGYRTGIVGKWHLGEGEGSRPRGFDRWEILRDQGEYFDPVFRTENGETRRHGYATDIITDVALDWMDEWHEQDPDRPWCLLVHHKAPHRSWEPDAAHAGMYSDPIPVPTTFTDDYATRGLAAHRAAMRIADHLTLEDLKQHPPSGLSYEELAVWKYQRYMEDYLACVASVDDNVGRLTDRLRQYGWFEDTFYSYASDQGFFLGDHGWFDKRFMYDESIRMPLLLSYPAALPAGRRSDRIVTNVDFARTFLEAAGVTPDPGMQGTSFFTALRDGIPNDPDQALYYRYWENDDGIHGALAHYGIRTDRYKLIYFYNDGLGLPGTRRNLYSPEWELYDLAEDPEELNNVAHDPAYAEVRAELERRLAEEQAAVGDEPYELPVDADGRPTRVVNPPRPRAASAPRP</sequence>
<accession>A0ABW4L1Q2</accession>
<evidence type="ECO:0000256" key="1">
    <source>
        <dbReference type="ARBA" id="ARBA00008779"/>
    </source>
</evidence>
<dbReference type="RefSeq" id="WP_388002576.1">
    <property type="nucleotide sequence ID" value="NZ_JBHUEE010000002.1"/>
</dbReference>
<dbReference type="Proteomes" id="UP001597277">
    <property type="component" value="Unassembled WGS sequence"/>
</dbReference>
<evidence type="ECO:0000256" key="2">
    <source>
        <dbReference type="ARBA" id="ARBA00022801"/>
    </source>
</evidence>
<comment type="similarity">
    <text evidence="1">Belongs to the sulfatase family.</text>
</comment>
<name>A0ABW4L1Q2_9MICO</name>
<feature type="domain" description="N-sulphoglucosamine sulphohydrolase C-terminal" evidence="4">
    <location>
        <begin position="295"/>
        <end position="459"/>
    </location>
</feature>
<evidence type="ECO:0000259" key="4">
    <source>
        <dbReference type="Pfam" id="PF16347"/>
    </source>
</evidence>
<feature type="region of interest" description="Disordered" evidence="3">
    <location>
        <begin position="459"/>
        <end position="494"/>
    </location>
</feature>
<proteinExistence type="inferred from homology"/>
<protein>
    <submittedName>
        <fullName evidence="5">Sulfatase</fullName>
    </submittedName>
</protein>
<dbReference type="PANTHER" id="PTHR43108">
    <property type="entry name" value="N-ACETYLGLUCOSAMINE-6-SULFATASE FAMILY MEMBER"/>
    <property type="match status" value="1"/>
</dbReference>
<dbReference type="CDD" id="cd16031">
    <property type="entry name" value="G6S_like"/>
    <property type="match status" value="1"/>
</dbReference>
<feature type="compositionally biased region" description="Low complexity" evidence="3">
    <location>
        <begin position="478"/>
        <end position="494"/>
    </location>
</feature>
<reference evidence="6" key="1">
    <citation type="journal article" date="2019" name="Int. J. Syst. Evol. Microbiol.">
        <title>The Global Catalogue of Microorganisms (GCM) 10K type strain sequencing project: providing services to taxonomists for standard genome sequencing and annotation.</title>
        <authorList>
            <consortium name="The Broad Institute Genomics Platform"/>
            <consortium name="The Broad Institute Genome Sequencing Center for Infectious Disease"/>
            <person name="Wu L."/>
            <person name="Ma J."/>
        </authorList>
    </citation>
    <scope>NUCLEOTIDE SEQUENCE [LARGE SCALE GENOMIC DNA]</scope>
    <source>
        <strain evidence="6">JCM 17130</strain>
    </source>
</reference>
<keyword evidence="6" id="KW-1185">Reference proteome</keyword>
<keyword evidence="2" id="KW-0378">Hydrolase</keyword>
<organism evidence="5 6">
    <name type="scientific">Georgenia deserti</name>
    <dbReference type="NCBI Taxonomy" id="2093781"/>
    <lineage>
        <taxon>Bacteria</taxon>
        <taxon>Bacillati</taxon>
        <taxon>Actinomycetota</taxon>
        <taxon>Actinomycetes</taxon>
        <taxon>Micrococcales</taxon>
        <taxon>Bogoriellaceae</taxon>
        <taxon>Georgenia</taxon>
    </lineage>
</organism>
<dbReference type="InterPro" id="IPR017850">
    <property type="entry name" value="Alkaline_phosphatase_core_sf"/>
</dbReference>
<gene>
    <name evidence="5" type="ORF">ACFSE6_04410</name>
</gene>
<evidence type="ECO:0000313" key="5">
    <source>
        <dbReference type="EMBL" id="MFD1717064.1"/>
    </source>
</evidence>
<dbReference type="PROSITE" id="PS00523">
    <property type="entry name" value="SULFATASE_1"/>
    <property type="match status" value="1"/>
</dbReference>
<evidence type="ECO:0000313" key="6">
    <source>
        <dbReference type="Proteomes" id="UP001597277"/>
    </source>
</evidence>